<dbReference type="AlphaFoldDB" id="A0AAV8VHN6"/>
<gene>
    <name evidence="16" type="ORF">NQ315_007367</name>
</gene>
<dbReference type="EMBL" id="JANEYG010000089">
    <property type="protein sequence ID" value="KAJ8913650.1"/>
    <property type="molecule type" value="Genomic_DNA"/>
</dbReference>
<accession>A0AAV8VHN6</accession>
<evidence type="ECO:0000256" key="5">
    <source>
        <dbReference type="ARBA" id="ARBA00022617"/>
    </source>
</evidence>
<dbReference type="SUPFAM" id="SSF48264">
    <property type="entry name" value="Cytochrome P450"/>
    <property type="match status" value="1"/>
</dbReference>
<dbReference type="PRINTS" id="PR00385">
    <property type="entry name" value="P450"/>
</dbReference>
<keyword evidence="17" id="KW-1185">Reference proteome</keyword>
<evidence type="ECO:0000256" key="11">
    <source>
        <dbReference type="ARBA" id="ARBA00023033"/>
    </source>
</evidence>
<protein>
    <recommendedName>
        <fullName evidence="18">Cytochrome P450</fullName>
    </recommendedName>
</protein>
<keyword evidence="15" id="KW-1133">Transmembrane helix</keyword>
<evidence type="ECO:0000256" key="3">
    <source>
        <dbReference type="ARBA" id="ARBA00004406"/>
    </source>
</evidence>
<keyword evidence="7" id="KW-0256">Endoplasmic reticulum</keyword>
<comment type="similarity">
    <text evidence="4 14">Belongs to the cytochrome P450 family.</text>
</comment>
<keyword evidence="9 14" id="KW-0560">Oxidoreductase</keyword>
<evidence type="ECO:0000256" key="10">
    <source>
        <dbReference type="ARBA" id="ARBA00023004"/>
    </source>
</evidence>
<comment type="caution">
    <text evidence="16">The sequence shown here is derived from an EMBL/GenBank/DDBJ whole genome shotgun (WGS) entry which is preliminary data.</text>
</comment>
<dbReference type="FunFam" id="1.10.630.10:FF:000042">
    <property type="entry name" value="Cytochrome P450"/>
    <property type="match status" value="1"/>
</dbReference>
<dbReference type="GO" id="GO:0005789">
    <property type="term" value="C:endoplasmic reticulum membrane"/>
    <property type="evidence" value="ECO:0007669"/>
    <property type="project" value="UniProtKB-SubCell"/>
</dbReference>
<dbReference type="InterPro" id="IPR050476">
    <property type="entry name" value="Insect_CytP450_Detox"/>
</dbReference>
<dbReference type="InterPro" id="IPR001128">
    <property type="entry name" value="Cyt_P450"/>
</dbReference>
<dbReference type="GO" id="GO:0005506">
    <property type="term" value="F:iron ion binding"/>
    <property type="evidence" value="ECO:0007669"/>
    <property type="project" value="InterPro"/>
</dbReference>
<evidence type="ECO:0000256" key="6">
    <source>
        <dbReference type="ARBA" id="ARBA00022723"/>
    </source>
</evidence>
<evidence type="ECO:0000256" key="1">
    <source>
        <dbReference type="ARBA" id="ARBA00001971"/>
    </source>
</evidence>
<reference evidence="16 17" key="1">
    <citation type="journal article" date="2023" name="Insect Mol. Biol.">
        <title>Genome sequencing provides insights into the evolution of gene families encoding plant cell wall-degrading enzymes in longhorned beetles.</title>
        <authorList>
            <person name="Shin N.R."/>
            <person name="Okamura Y."/>
            <person name="Kirsch R."/>
            <person name="Pauchet Y."/>
        </authorList>
    </citation>
    <scope>NUCLEOTIDE SEQUENCE [LARGE SCALE GENOMIC DNA]</scope>
    <source>
        <strain evidence="16">EAD_L_NR</strain>
    </source>
</reference>
<dbReference type="GO" id="GO:0016705">
    <property type="term" value="F:oxidoreductase activity, acting on paired donors, with incorporation or reduction of molecular oxygen"/>
    <property type="evidence" value="ECO:0007669"/>
    <property type="project" value="InterPro"/>
</dbReference>
<comment type="subcellular location">
    <subcellularLocation>
        <location evidence="3">Endoplasmic reticulum membrane</location>
        <topology evidence="3">Peripheral membrane protein</topology>
    </subcellularLocation>
    <subcellularLocation>
        <location evidence="2">Microsome membrane</location>
        <topology evidence="2">Peripheral membrane protein</topology>
    </subcellularLocation>
</comment>
<evidence type="ECO:0000256" key="13">
    <source>
        <dbReference type="PIRSR" id="PIRSR602401-1"/>
    </source>
</evidence>
<evidence type="ECO:0000256" key="14">
    <source>
        <dbReference type="RuleBase" id="RU000461"/>
    </source>
</evidence>
<sequence length="510" mass="58181">MFVFITSSFLTNVVAVLVTTIAIVYAFFIWSFQYWKRKGVPYLEPKSIPFGNVPNPLTSKMSFGENARQLYQEAKTRGLKHCGIFIMSKPTWFVLDLDLLRHVFTKDFQFFTDRGLFVNEKDDPISAHLFALGGVKWKHLRSKLSPTFTSGKMKMMFQTMVDCGLILEKYIEEDVANKKVVDIKDVLGRFSTDIIGSCAFGLECNSFKEPNSLFRVYGKKVFDPSIFDLLKGFFSVLFPNLAKALGTHAVPSDISNFYTKVVEDTVSYREKNKVTRNDFLQLLIELKNKTTEVAGDGKSLTMDEIVAQSFIFFIAGFETSSTTMTFALFELATHPEIQDKVRTEIQDVLSRHDNKITYDSINELVYMKQVIDETLRKYPPVAVITREAVADYKVPGDDTVVEKGTLVFLPVIGVHYDEDYYENPEAFDPDRFSPENKHKRHPYSHLPFGEGPRVCIGERFGIMQTKVGLTALLKNHRITLNEKTKVPLVMSPRSQVTSVDEGIWLNVRKL</sequence>
<keyword evidence="15" id="KW-0812">Transmembrane</keyword>
<dbReference type="GO" id="GO:0004497">
    <property type="term" value="F:monooxygenase activity"/>
    <property type="evidence" value="ECO:0007669"/>
    <property type="project" value="UniProtKB-KW"/>
</dbReference>
<evidence type="ECO:0000256" key="7">
    <source>
        <dbReference type="ARBA" id="ARBA00022824"/>
    </source>
</evidence>
<organism evidence="16 17">
    <name type="scientific">Exocentrus adspersus</name>
    <dbReference type="NCBI Taxonomy" id="1586481"/>
    <lineage>
        <taxon>Eukaryota</taxon>
        <taxon>Metazoa</taxon>
        <taxon>Ecdysozoa</taxon>
        <taxon>Arthropoda</taxon>
        <taxon>Hexapoda</taxon>
        <taxon>Insecta</taxon>
        <taxon>Pterygota</taxon>
        <taxon>Neoptera</taxon>
        <taxon>Endopterygota</taxon>
        <taxon>Coleoptera</taxon>
        <taxon>Polyphaga</taxon>
        <taxon>Cucujiformia</taxon>
        <taxon>Chrysomeloidea</taxon>
        <taxon>Cerambycidae</taxon>
        <taxon>Lamiinae</taxon>
        <taxon>Acanthocinini</taxon>
        <taxon>Exocentrus</taxon>
    </lineage>
</organism>
<keyword evidence="8" id="KW-0492">Microsome</keyword>
<proteinExistence type="inferred from homology"/>
<evidence type="ECO:0000256" key="12">
    <source>
        <dbReference type="ARBA" id="ARBA00023136"/>
    </source>
</evidence>
<dbReference type="Proteomes" id="UP001159042">
    <property type="component" value="Unassembled WGS sequence"/>
</dbReference>
<evidence type="ECO:0000256" key="2">
    <source>
        <dbReference type="ARBA" id="ARBA00004174"/>
    </source>
</evidence>
<evidence type="ECO:0000256" key="15">
    <source>
        <dbReference type="SAM" id="Phobius"/>
    </source>
</evidence>
<dbReference type="InterPro" id="IPR017972">
    <property type="entry name" value="Cyt_P450_CS"/>
</dbReference>
<keyword evidence="10 13" id="KW-0408">Iron</keyword>
<comment type="cofactor">
    <cofactor evidence="1 13">
        <name>heme</name>
        <dbReference type="ChEBI" id="CHEBI:30413"/>
    </cofactor>
</comment>
<keyword evidence="6 13" id="KW-0479">Metal-binding</keyword>
<keyword evidence="11 14" id="KW-0503">Monooxygenase</keyword>
<feature type="transmembrane region" description="Helical" evidence="15">
    <location>
        <begin position="12"/>
        <end position="32"/>
    </location>
</feature>
<dbReference type="PROSITE" id="PS00086">
    <property type="entry name" value="CYTOCHROME_P450"/>
    <property type="match status" value="1"/>
</dbReference>
<dbReference type="Pfam" id="PF00067">
    <property type="entry name" value="p450"/>
    <property type="match status" value="1"/>
</dbReference>
<dbReference type="PANTHER" id="PTHR24292:SF100">
    <property type="entry name" value="CYTOCHROME P450 6A16, ISOFORM B-RELATED"/>
    <property type="match status" value="1"/>
</dbReference>
<name>A0AAV8VHN6_9CUCU</name>
<dbReference type="Gene3D" id="1.10.630.10">
    <property type="entry name" value="Cytochrome P450"/>
    <property type="match status" value="1"/>
</dbReference>
<dbReference type="InterPro" id="IPR036396">
    <property type="entry name" value="Cyt_P450_sf"/>
</dbReference>
<dbReference type="CDD" id="cd11056">
    <property type="entry name" value="CYP6-like"/>
    <property type="match status" value="1"/>
</dbReference>
<evidence type="ECO:0008006" key="18">
    <source>
        <dbReference type="Google" id="ProtNLM"/>
    </source>
</evidence>
<dbReference type="InterPro" id="IPR002401">
    <property type="entry name" value="Cyt_P450_E_grp-I"/>
</dbReference>
<dbReference type="PANTHER" id="PTHR24292">
    <property type="entry name" value="CYTOCHROME P450"/>
    <property type="match status" value="1"/>
</dbReference>
<keyword evidence="12 15" id="KW-0472">Membrane</keyword>
<evidence type="ECO:0000256" key="9">
    <source>
        <dbReference type="ARBA" id="ARBA00023002"/>
    </source>
</evidence>
<dbReference type="PRINTS" id="PR00463">
    <property type="entry name" value="EP450I"/>
</dbReference>
<evidence type="ECO:0000313" key="16">
    <source>
        <dbReference type="EMBL" id="KAJ8913650.1"/>
    </source>
</evidence>
<evidence type="ECO:0000256" key="4">
    <source>
        <dbReference type="ARBA" id="ARBA00010617"/>
    </source>
</evidence>
<keyword evidence="5 13" id="KW-0349">Heme</keyword>
<feature type="binding site" description="axial binding residue" evidence="13">
    <location>
        <position position="455"/>
    </location>
    <ligand>
        <name>heme</name>
        <dbReference type="ChEBI" id="CHEBI:30413"/>
    </ligand>
    <ligandPart>
        <name>Fe</name>
        <dbReference type="ChEBI" id="CHEBI:18248"/>
    </ligandPart>
</feature>
<dbReference type="GO" id="GO:0020037">
    <property type="term" value="F:heme binding"/>
    <property type="evidence" value="ECO:0007669"/>
    <property type="project" value="InterPro"/>
</dbReference>
<evidence type="ECO:0000256" key="8">
    <source>
        <dbReference type="ARBA" id="ARBA00022848"/>
    </source>
</evidence>
<evidence type="ECO:0000313" key="17">
    <source>
        <dbReference type="Proteomes" id="UP001159042"/>
    </source>
</evidence>